<dbReference type="OrthoDB" id="21121at2"/>
<keyword evidence="3 5" id="KW-0012">Acyltransferase</keyword>
<dbReference type="GO" id="GO:0008791">
    <property type="term" value="F:arginine N-succinyltransferase activity"/>
    <property type="evidence" value="ECO:0007669"/>
    <property type="project" value="UniProtKB-UniRule"/>
</dbReference>
<evidence type="ECO:0000256" key="4">
    <source>
        <dbReference type="NCBIfam" id="TIGR03244"/>
    </source>
</evidence>
<dbReference type="NCBIfam" id="TIGR03243">
    <property type="entry name" value="arg_catab_AOST"/>
    <property type="match status" value="1"/>
</dbReference>
<dbReference type="GO" id="GO:0006527">
    <property type="term" value="P:L-arginine catabolic process"/>
    <property type="evidence" value="ECO:0007669"/>
    <property type="project" value="UniProtKB-UniRule"/>
</dbReference>
<dbReference type="PANTHER" id="PTHR30420:SF1">
    <property type="entry name" value="ARGININE N-SUCCINYLTRANSFERASE"/>
    <property type="match status" value="1"/>
</dbReference>
<evidence type="ECO:0000256" key="3">
    <source>
        <dbReference type="ARBA" id="ARBA00023315"/>
    </source>
</evidence>
<dbReference type="Proteomes" id="UP000032266">
    <property type="component" value="Chromosome"/>
</dbReference>
<dbReference type="InterPro" id="IPR016181">
    <property type="entry name" value="Acyl_CoA_acyltransferase"/>
</dbReference>
<dbReference type="RefSeq" id="WP_044619335.1">
    <property type="nucleotide sequence ID" value="NZ_CP007142.1"/>
</dbReference>
<dbReference type="EC" id="2.3.1.109" evidence="4"/>
<dbReference type="PATRIC" id="fig|1445510.3.peg.5567"/>
<proteinExistence type="predicted"/>
<dbReference type="Gene3D" id="2.40.40.20">
    <property type="match status" value="1"/>
</dbReference>
<evidence type="ECO:0000313" key="6">
    <source>
        <dbReference type="Proteomes" id="UP000032266"/>
    </source>
</evidence>
<gene>
    <name evidence="5" type="ORF">YC6258_05602</name>
</gene>
<dbReference type="STRING" id="1445510.YC6258_05602"/>
<keyword evidence="1" id="KW-0056">Arginine metabolism</keyword>
<dbReference type="PANTHER" id="PTHR30420">
    <property type="entry name" value="N-SUCCINYLARGININE DIHYDROLASE"/>
    <property type="match status" value="1"/>
</dbReference>
<keyword evidence="2 5" id="KW-0808">Transferase</keyword>
<sequence length="348" mass="39612">MYLIRPIVSEETEVLFKMAQESGVGVTTLPANYDRMMAKISRSVKSFADQVEQKDALYLFVLEDTQSGNIIGISAIESQIGHQDVWYNYRLGNTVHASQELGVHKQIATLFLSNDQTGMSELCTLYLKPQYRKGMNGRFLSKSRYLFLAEFSERFSEYVIAEMRGFSDEQGHSPFWESLGRHFFSMEFRKADYLTGLGNKAFIAELMPKYPIYVPFLSPEAQAVIGRVHENTEPALALLEQEGFRKNNYLDIFDAGPSVQCRLREIRAVRASRLFRVKIRTEVAAIKEPKLDTVMVCNRQLADWRVITCSRFNFTNDQVTLTPEQADVLGVGEGDVVRAVGISPEHKF</sequence>
<name>A0A0C5VEA5_9GAMM</name>
<accession>A0A0C5VEA5</accession>
<dbReference type="AlphaFoldDB" id="A0A0C5VEA5"/>
<evidence type="ECO:0000256" key="2">
    <source>
        <dbReference type="ARBA" id="ARBA00022679"/>
    </source>
</evidence>
<evidence type="ECO:0000256" key="1">
    <source>
        <dbReference type="ARBA" id="ARBA00022503"/>
    </source>
</evidence>
<dbReference type="SUPFAM" id="SSF55729">
    <property type="entry name" value="Acyl-CoA N-acyltransferases (Nat)"/>
    <property type="match status" value="1"/>
</dbReference>
<keyword evidence="6" id="KW-1185">Reference proteome</keyword>
<dbReference type="InterPro" id="IPR017650">
    <property type="entry name" value="Arginine_N-succinylTrfase"/>
</dbReference>
<protein>
    <recommendedName>
        <fullName evidence="4">Arginine N-succinyltransferase</fullName>
        <ecNumber evidence="4">2.3.1.109</ecNumber>
    </recommendedName>
</protein>
<dbReference type="NCBIfam" id="TIGR03244">
    <property type="entry name" value="arg_catab_AstA"/>
    <property type="match status" value="1"/>
</dbReference>
<reference evidence="5 6" key="1">
    <citation type="submission" date="2014-01" db="EMBL/GenBank/DDBJ databases">
        <title>Full genme sequencing of cellulolytic bacterium Gynuella sunshinyii YC6258T gen. nov., sp. nov.</title>
        <authorList>
            <person name="Khan H."/>
            <person name="Chung E.J."/>
            <person name="Chung Y.R."/>
        </authorList>
    </citation>
    <scope>NUCLEOTIDE SEQUENCE [LARGE SCALE GENOMIC DNA]</scope>
    <source>
        <strain evidence="5 6">YC6258</strain>
    </source>
</reference>
<dbReference type="KEGG" id="gsn:YC6258_05602"/>
<organism evidence="5 6">
    <name type="scientific">Gynuella sunshinyii YC6258</name>
    <dbReference type="NCBI Taxonomy" id="1445510"/>
    <lineage>
        <taxon>Bacteria</taxon>
        <taxon>Pseudomonadati</taxon>
        <taxon>Pseudomonadota</taxon>
        <taxon>Gammaproteobacteria</taxon>
        <taxon>Oceanospirillales</taxon>
        <taxon>Saccharospirillaceae</taxon>
        <taxon>Gynuella</taxon>
    </lineage>
</organism>
<dbReference type="Pfam" id="PF04958">
    <property type="entry name" value="AstA"/>
    <property type="match status" value="1"/>
</dbReference>
<dbReference type="EMBL" id="CP007142">
    <property type="protein sequence ID" value="AJQ97630.1"/>
    <property type="molecule type" value="Genomic_DNA"/>
</dbReference>
<dbReference type="InterPro" id="IPR007041">
    <property type="entry name" value="Arg_succinylTrfase_AstA/AruG"/>
</dbReference>
<evidence type="ECO:0000313" key="5">
    <source>
        <dbReference type="EMBL" id="AJQ97630.1"/>
    </source>
</evidence>
<dbReference type="HOGENOM" id="CLU_057655_0_0_6"/>